<evidence type="ECO:0000256" key="10">
    <source>
        <dbReference type="ARBA" id="ARBA00022692"/>
    </source>
</evidence>
<evidence type="ECO:0000256" key="5">
    <source>
        <dbReference type="ARBA" id="ARBA00006435"/>
    </source>
</evidence>
<comment type="pathway">
    <text evidence="3">Phospholipid metabolism; CDP-diacylglycerol degradation; phosphatidate from CDP-diacylglycerol: step 1/1.</text>
</comment>
<dbReference type="UniPathway" id="UPA00609">
    <property type="reaction ID" value="UER00664"/>
</dbReference>
<dbReference type="PIRSF" id="PIRSF001273">
    <property type="entry name" value="CDH"/>
    <property type="match status" value="1"/>
</dbReference>
<keyword evidence="8" id="KW-1003">Cell membrane</keyword>
<keyword evidence="11" id="KW-0378">Hydrolase</keyword>
<sequence length="250" mass="27746">MYRYNAGALWRIVHRQCEPAFRLSGDPAPCRALDPVHGYALLQAKSGGAHELLIPTRRIKGIESRVLQESATPNYFWLAWQARGTLSVVAGRPVPDTAVAIAVNSQYGRMQNQLHLHIACLRPDIRLQFAAVAPAWDRRWARYWMLGHRYYLRTLSEAELVSQSLFVRVAEELPESTQAMGRLGIALAKLQDGRFVLMVLPRELLGRGANLGSAVELLDETCATAGTGGFPEAWYFRIPRPRGGVVEGGG</sequence>
<dbReference type="EMBL" id="LWSU01000022">
    <property type="protein sequence ID" value="OAX57581.1"/>
    <property type="molecule type" value="Genomic_DNA"/>
</dbReference>
<evidence type="ECO:0000256" key="3">
    <source>
        <dbReference type="ARBA" id="ARBA00004927"/>
    </source>
</evidence>
<evidence type="ECO:0000256" key="13">
    <source>
        <dbReference type="ARBA" id="ARBA00023098"/>
    </source>
</evidence>
<keyword evidence="15" id="KW-0594">Phospholipid biosynthesis</keyword>
<organism evidence="19 20">
    <name type="scientific">Xanthomonas graminis pv. poae</name>
    <dbReference type="NCBI Taxonomy" id="227946"/>
    <lineage>
        <taxon>Bacteria</taxon>
        <taxon>Pseudomonadati</taxon>
        <taxon>Pseudomonadota</taxon>
        <taxon>Gammaproteobacteria</taxon>
        <taxon>Lysobacterales</taxon>
        <taxon>Lysobacteraceae</taxon>
        <taxon>Xanthomonas</taxon>
        <taxon>Xanthomonas translucens group</taxon>
        <taxon>Xanthomonas graminis</taxon>
    </lineage>
</organism>
<protein>
    <recommendedName>
        <fullName evidence="7">CDP-diacylglycerol pyrophosphatase</fullName>
        <ecNumber evidence="6">3.6.1.26</ecNumber>
    </recommendedName>
    <alternativeName>
        <fullName evidence="17">CDP-diacylglycerol phosphatidylhydrolase</fullName>
    </alternativeName>
    <alternativeName>
        <fullName evidence="18">CDP-diglyceride hydrolase</fullName>
    </alternativeName>
</protein>
<dbReference type="InterPro" id="IPR003763">
    <property type="entry name" value="CDP-diacylglyc_Pase"/>
</dbReference>
<dbReference type="GO" id="GO:0005886">
    <property type="term" value="C:plasma membrane"/>
    <property type="evidence" value="ECO:0007669"/>
    <property type="project" value="UniProtKB-SubCell"/>
</dbReference>
<evidence type="ECO:0000256" key="11">
    <source>
        <dbReference type="ARBA" id="ARBA00022801"/>
    </source>
</evidence>
<dbReference type="AlphaFoldDB" id="A0A199P998"/>
<proteinExistence type="inferred from homology"/>
<keyword evidence="13" id="KW-0443">Lipid metabolism</keyword>
<evidence type="ECO:0000256" key="14">
    <source>
        <dbReference type="ARBA" id="ARBA00023136"/>
    </source>
</evidence>
<dbReference type="InterPro" id="IPR036265">
    <property type="entry name" value="HIT-like_sf"/>
</dbReference>
<dbReference type="GO" id="GO:0008715">
    <property type="term" value="F:CDP-diacylglycerol diphosphatase activity"/>
    <property type="evidence" value="ECO:0007669"/>
    <property type="project" value="UniProtKB-EC"/>
</dbReference>
<evidence type="ECO:0000256" key="16">
    <source>
        <dbReference type="ARBA" id="ARBA00023264"/>
    </source>
</evidence>
<comment type="catalytic activity">
    <reaction evidence="1">
        <text>a CDP-1,2-diacyl-sn-glycerol + H2O = a 1,2-diacyl-sn-glycero-3-phosphate + CMP + 2 H(+)</text>
        <dbReference type="Rhea" id="RHEA:15221"/>
        <dbReference type="ChEBI" id="CHEBI:15377"/>
        <dbReference type="ChEBI" id="CHEBI:15378"/>
        <dbReference type="ChEBI" id="CHEBI:58332"/>
        <dbReference type="ChEBI" id="CHEBI:58608"/>
        <dbReference type="ChEBI" id="CHEBI:60377"/>
        <dbReference type="EC" id="3.6.1.26"/>
    </reaction>
</comment>
<comment type="pathway">
    <text evidence="4">Lipid metabolism.</text>
</comment>
<evidence type="ECO:0000256" key="18">
    <source>
        <dbReference type="ARBA" id="ARBA00032892"/>
    </source>
</evidence>
<evidence type="ECO:0000256" key="8">
    <source>
        <dbReference type="ARBA" id="ARBA00022475"/>
    </source>
</evidence>
<comment type="subcellular location">
    <subcellularLocation>
        <location evidence="2">Cell membrane</location>
        <topology evidence="2">Single-pass membrane protein</topology>
    </subcellularLocation>
</comment>
<evidence type="ECO:0000256" key="9">
    <source>
        <dbReference type="ARBA" id="ARBA00022516"/>
    </source>
</evidence>
<evidence type="ECO:0000256" key="4">
    <source>
        <dbReference type="ARBA" id="ARBA00005189"/>
    </source>
</evidence>
<keyword evidence="10" id="KW-0812">Transmembrane</keyword>
<name>A0A199P998_9XANT</name>
<evidence type="ECO:0000256" key="2">
    <source>
        <dbReference type="ARBA" id="ARBA00004162"/>
    </source>
</evidence>
<comment type="caution">
    <text evidence="19">The sequence shown here is derived from an EMBL/GenBank/DDBJ whole genome shotgun (WGS) entry which is preliminary data.</text>
</comment>
<evidence type="ECO:0000256" key="6">
    <source>
        <dbReference type="ARBA" id="ARBA00012375"/>
    </source>
</evidence>
<dbReference type="SUPFAM" id="SSF54197">
    <property type="entry name" value="HIT-like"/>
    <property type="match status" value="1"/>
</dbReference>
<keyword evidence="14" id="KW-0472">Membrane</keyword>
<comment type="similarity">
    <text evidence="5">Belongs to the Cdh family.</text>
</comment>
<evidence type="ECO:0000256" key="1">
    <source>
        <dbReference type="ARBA" id="ARBA00001007"/>
    </source>
</evidence>
<reference evidence="19 20" key="1">
    <citation type="submission" date="2016-04" db="EMBL/GenBank/DDBJ databases">
        <title>Xanthomonas translucens phylogeny.</title>
        <authorList>
            <person name="Langlois P."/>
        </authorList>
    </citation>
    <scope>NUCLEOTIDE SEQUENCE [LARGE SCALE GENOMIC DNA]</scope>
    <source>
        <strain evidence="19 20">B99</strain>
    </source>
</reference>
<evidence type="ECO:0000256" key="12">
    <source>
        <dbReference type="ARBA" id="ARBA00022989"/>
    </source>
</evidence>
<evidence type="ECO:0000256" key="7">
    <source>
        <dbReference type="ARBA" id="ARBA00019608"/>
    </source>
</evidence>
<evidence type="ECO:0000256" key="15">
    <source>
        <dbReference type="ARBA" id="ARBA00023209"/>
    </source>
</evidence>
<accession>A0A199P998</accession>
<gene>
    <name evidence="19" type="ORF">A6R73_09695</name>
</gene>
<evidence type="ECO:0000256" key="17">
    <source>
        <dbReference type="ARBA" id="ARBA00032888"/>
    </source>
</evidence>
<dbReference type="Pfam" id="PF02611">
    <property type="entry name" value="CDH"/>
    <property type="match status" value="1"/>
</dbReference>
<dbReference type="Gene3D" id="3.30.428.30">
    <property type="entry name" value="HIT family - CDH-like"/>
    <property type="match status" value="1"/>
</dbReference>
<evidence type="ECO:0000313" key="20">
    <source>
        <dbReference type="Proteomes" id="UP000093858"/>
    </source>
</evidence>
<keyword evidence="9" id="KW-0444">Lipid biosynthesis</keyword>
<keyword evidence="12" id="KW-1133">Transmembrane helix</keyword>
<evidence type="ECO:0000313" key="19">
    <source>
        <dbReference type="EMBL" id="OAX57581.1"/>
    </source>
</evidence>
<dbReference type="EC" id="3.6.1.26" evidence="6"/>
<dbReference type="GO" id="GO:0008654">
    <property type="term" value="P:phospholipid biosynthetic process"/>
    <property type="evidence" value="ECO:0007669"/>
    <property type="project" value="UniProtKB-KW"/>
</dbReference>
<keyword evidence="16" id="KW-1208">Phospholipid metabolism</keyword>
<dbReference type="GO" id="GO:0046342">
    <property type="term" value="P:CDP-diacylglycerol catabolic process"/>
    <property type="evidence" value="ECO:0007669"/>
    <property type="project" value="UniProtKB-UniPathway"/>
</dbReference>
<dbReference type="Proteomes" id="UP000093858">
    <property type="component" value="Unassembled WGS sequence"/>
</dbReference>